<protein>
    <submittedName>
        <fullName evidence="3">Uncharacterized protein</fullName>
    </submittedName>
</protein>
<keyword evidence="2" id="KW-1133">Transmembrane helix</keyword>
<feature type="transmembrane region" description="Helical" evidence="2">
    <location>
        <begin position="27"/>
        <end position="48"/>
    </location>
</feature>
<evidence type="ECO:0000256" key="2">
    <source>
        <dbReference type="SAM" id="Phobius"/>
    </source>
</evidence>
<name>A0A4Q1KM22_9SPHN</name>
<gene>
    <name evidence="3" type="ORF">EQG66_04630</name>
</gene>
<dbReference type="EMBL" id="SBKP01000003">
    <property type="protein sequence ID" value="RXR29834.1"/>
    <property type="molecule type" value="Genomic_DNA"/>
</dbReference>
<evidence type="ECO:0000313" key="3">
    <source>
        <dbReference type="EMBL" id="RXR29834.1"/>
    </source>
</evidence>
<proteinExistence type="predicted"/>
<evidence type="ECO:0000256" key="1">
    <source>
        <dbReference type="SAM" id="MobiDB-lite"/>
    </source>
</evidence>
<comment type="caution">
    <text evidence="3">The sequence shown here is derived from an EMBL/GenBank/DDBJ whole genome shotgun (WGS) entry which is preliminary data.</text>
</comment>
<evidence type="ECO:0000313" key="4">
    <source>
        <dbReference type="Proteomes" id="UP000290958"/>
    </source>
</evidence>
<keyword evidence="4" id="KW-1185">Reference proteome</keyword>
<organism evidence="3 4">
    <name type="scientific">Sphingobium fluviale</name>
    <dbReference type="NCBI Taxonomy" id="2506423"/>
    <lineage>
        <taxon>Bacteria</taxon>
        <taxon>Pseudomonadati</taxon>
        <taxon>Pseudomonadota</taxon>
        <taxon>Alphaproteobacteria</taxon>
        <taxon>Sphingomonadales</taxon>
        <taxon>Sphingomonadaceae</taxon>
        <taxon>Sphingobium</taxon>
    </lineage>
</organism>
<keyword evidence="2" id="KW-0812">Transmembrane</keyword>
<dbReference type="Proteomes" id="UP000290958">
    <property type="component" value="Unassembled WGS sequence"/>
</dbReference>
<feature type="region of interest" description="Disordered" evidence="1">
    <location>
        <begin position="1"/>
        <end position="22"/>
    </location>
</feature>
<keyword evidence="2" id="KW-0472">Membrane</keyword>
<sequence>MTTDSTKPAAPATADEPDVASGWTKPALIGLGGAVASAAIAAAVIYAGRSKRKKVDKLAAAEKTPPTD</sequence>
<dbReference type="AlphaFoldDB" id="A0A4Q1KM22"/>
<dbReference type="RefSeq" id="WP_129403371.1">
    <property type="nucleotide sequence ID" value="NZ_SBKP01000003.1"/>
</dbReference>
<reference evidence="4" key="1">
    <citation type="submission" date="2019-01" db="EMBL/GenBank/DDBJ databases">
        <title>Cytophagaceae bacterium strain CAR-16.</title>
        <authorList>
            <person name="Chen W.-M."/>
        </authorList>
    </citation>
    <scope>NUCLEOTIDE SEQUENCE [LARGE SCALE GENOMIC DNA]</scope>
    <source>
        <strain evidence="4">CHR27</strain>
    </source>
</reference>
<accession>A0A4Q1KM22</accession>